<dbReference type="Gene3D" id="3.40.50.1220">
    <property type="entry name" value="TPP-binding domain"/>
    <property type="match status" value="1"/>
</dbReference>
<gene>
    <name evidence="7" type="ORF">GCM10022287_34620</name>
</gene>
<evidence type="ECO:0000259" key="6">
    <source>
        <dbReference type="Pfam" id="PF02776"/>
    </source>
</evidence>
<protein>
    <submittedName>
        <fullName evidence="7">Thiamine pyrophosphate-requiring protein</fullName>
    </submittedName>
</protein>
<comment type="caution">
    <text evidence="7">The sequence shown here is derived from an EMBL/GenBank/DDBJ whole genome shotgun (WGS) entry which is preliminary data.</text>
</comment>
<feature type="domain" description="Thiamine pyrophosphate enzyme TPP-binding" evidence="5">
    <location>
        <begin position="391"/>
        <end position="545"/>
    </location>
</feature>
<comment type="similarity">
    <text evidence="1 3">Belongs to the TPP enzyme family.</text>
</comment>
<dbReference type="CDD" id="cd07039">
    <property type="entry name" value="TPP_PYR_POX"/>
    <property type="match status" value="1"/>
</dbReference>
<dbReference type="Pfam" id="PF02775">
    <property type="entry name" value="TPP_enzyme_C"/>
    <property type="match status" value="1"/>
</dbReference>
<accession>A0ABP8AA50</accession>
<dbReference type="Pfam" id="PF02776">
    <property type="entry name" value="TPP_enzyme_N"/>
    <property type="match status" value="1"/>
</dbReference>
<proteinExistence type="inferred from homology"/>
<dbReference type="RefSeq" id="WP_344756808.1">
    <property type="nucleotide sequence ID" value="NZ_BAABBW010000006.1"/>
</dbReference>
<evidence type="ECO:0000256" key="3">
    <source>
        <dbReference type="RuleBase" id="RU362132"/>
    </source>
</evidence>
<keyword evidence="8" id="KW-1185">Reference proteome</keyword>
<evidence type="ECO:0000313" key="8">
    <source>
        <dbReference type="Proteomes" id="UP001501079"/>
    </source>
</evidence>
<dbReference type="SUPFAM" id="SSF52467">
    <property type="entry name" value="DHS-like NAD/FAD-binding domain"/>
    <property type="match status" value="1"/>
</dbReference>
<evidence type="ECO:0000259" key="4">
    <source>
        <dbReference type="Pfam" id="PF00205"/>
    </source>
</evidence>
<reference evidence="8" key="1">
    <citation type="journal article" date="2019" name="Int. J. Syst. Evol. Microbiol.">
        <title>The Global Catalogue of Microorganisms (GCM) 10K type strain sequencing project: providing services to taxonomists for standard genome sequencing and annotation.</title>
        <authorList>
            <consortium name="The Broad Institute Genomics Platform"/>
            <consortium name="The Broad Institute Genome Sequencing Center for Infectious Disease"/>
            <person name="Wu L."/>
            <person name="Ma J."/>
        </authorList>
    </citation>
    <scope>NUCLEOTIDE SEQUENCE [LARGE SCALE GENOMIC DNA]</scope>
    <source>
        <strain evidence="8">JCM 17591</strain>
    </source>
</reference>
<dbReference type="InterPro" id="IPR011766">
    <property type="entry name" value="TPP_enzyme_TPP-bd"/>
</dbReference>
<dbReference type="NCBIfam" id="NF006129">
    <property type="entry name" value="PRK08273.1"/>
    <property type="match status" value="1"/>
</dbReference>
<dbReference type="Proteomes" id="UP001501079">
    <property type="component" value="Unassembled WGS sequence"/>
</dbReference>
<evidence type="ECO:0000256" key="1">
    <source>
        <dbReference type="ARBA" id="ARBA00007812"/>
    </source>
</evidence>
<dbReference type="Gene3D" id="3.40.50.970">
    <property type="match status" value="2"/>
</dbReference>
<feature type="domain" description="Thiamine pyrophosphate enzyme central" evidence="4">
    <location>
        <begin position="200"/>
        <end position="330"/>
    </location>
</feature>
<keyword evidence="2 3" id="KW-0786">Thiamine pyrophosphate</keyword>
<dbReference type="InterPro" id="IPR029061">
    <property type="entry name" value="THDP-binding"/>
</dbReference>
<dbReference type="InterPro" id="IPR012000">
    <property type="entry name" value="Thiamin_PyroP_enz_cen_dom"/>
</dbReference>
<dbReference type="InterPro" id="IPR029035">
    <property type="entry name" value="DHS-like_NAD/FAD-binding_dom"/>
</dbReference>
<dbReference type="InterPro" id="IPR047211">
    <property type="entry name" value="POXB-like"/>
</dbReference>
<dbReference type="Pfam" id="PF00205">
    <property type="entry name" value="TPP_enzyme_M"/>
    <property type="match status" value="1"/>
</dbReference>
<evidence type="ECO:0000256" key="2">
    <source>
        <dbReference type="ARBA" id="ARBA00023052"/>
    </source>
</evidence>
<dbReference type="PANTHER" id="PTHR42981">
    <property type="entry name" value="PYRUVATE DEHYDROGENASE [UBIQUINONE]"/>
    <property type="match status" value="1"/>
</dbReference>
<evidence type="ECO:0000259" key="5">
    <source>
        <dbReference type="Pfam" id="PF02775"/>
    </source>
</evidence>
<organism evidence="7 8">
    <name type="scientific">Gryllotalpicola koreensis</name>
    <dbReference type="NCBI Taxonomy" id="993086"/>
    <lineage>
        <taxon>Bacteria</taxon>
        <taxon>Bacillati</taxon>
        <taxon>Actinomycetota</taxon>
        <taxon>Actinomycetes</taxon>
        <taxon>Micrococcales</taxon>
        <taxon>Microbacteriaceae</taxon>
        <taxon>Gryllotalpicola</taxon>
    </lineage>
</organism>
<dbReference type="InterPro" id="IPR012001">
    <property type="entry name" value="Thiamin_PyroP_enz_TPP-bd_dom"/>
</dbReference>
<dbReference type="PANTHER" id="PTHR42981:SF2">
    <property type="entry name" value="PYRUVATE DEHYDROGENASE [UBIQUINONE]"/>
    <property type="match status" value="1"/>
</dbReference>
<dbReference type="EMBL" id="BAABBW010000006">
    <property type="protein sequence ID" value="GAA4180592.1"/>
    <property type="molecule type" value="Genomic_DNA"/>
</dbReference>
<feature type="domain" description="Thiamine pyrophosphate enzyme N-terminal TPP-binding" evidence="6">
    <location>
        <begin position="4"/>
        <end position="118"/>
    </location>
</feature>
<dbReference type="SUPFAM" id="SSF52518">
    <property type="entry name" value="Thiamin diphosphate-binding fold (THDP-binding)"/>
    <property type="match status" value="2"/>
</dbReference>
<name>A0ABP8AA50_9MICO</name>
<evidence type="ECO:0000313" key="7">
    <source>
        <dbReference type="EMBL" id="GAA4180592.1"/>
    </source>
</evidence>
<sequence length="612" mass="66248">MAKTVSDFVIDRLKEWGVRRIFGYPGDGIGAFDGALGELDVEGDGIEYIRPTHEEIAAFMATAHAKFTGEVGVCVATSSPGAFHLINGLYDAQMDNVPVVAIVGQQGLDALGTFTQQESKLEQVFADVACYVETIVSPQQAQAVVDTAFRTAQARLAPAVIVLPHDVQALDAAEPAAAHWVSRSSSAPASTRIVPAPEALEAAASVIDAGSKVTLLVGAGARGATEQVLELARKTGAGIVTALRGKDVVPSEVPFHTQQLGLLGTLPSLHQMKECDTLVLLGTNYPYGEFLPETGQCRAVQVDLKPEQLGVRYPTEVNLWGDVGATLDALLPLVAQKSDLGWQQGIAEEFQGWEREMRAEAMVGFPDGVNPRRVYFELNERLPENAIVTADAGTTADWYAHHVRLRRGMRGDLSGRLASMLAAMPYAVAAKFAYPDRPVVCTIGDGAFQMLGMNELITVKKYLGRWPNKQLIIAVMHNDDLSQVSWEQRTQDADPVWRGSQDVESMDYAGYAELLGFRGIRVRHDDEAADAWEQALRHDGVTLIDAYVTRNAPPLPPKITKEFRNNTLKALAKRDPLRVGAVVDSAEALGAEALQRAKNALHLGSDEPGQRE</sequence>
<dbReference type="InterPro" id="IPR047210">
    <property type="entry name" value="TPP_PYR_POXB-like"/>
</dbReference>